<dbReference type="InterPro" id="IPR036388">
    <property type="entry name" value="WH-like_DNA-bd_sf"/>
</dbReference>
<gene>
    <name evidence="6" type="ORF">METZ01_LOCUS334358</name>
</gene>
<keyword evidence="2" id="KW-0805">Transcription regulation</keyword>
<organism evidence="6">
    <name type="scientific">marine metagenome</name>
    <dbReference type="NCBI Taxonomy" id="408172"/>
    <lineage>
        <taxon>unclassified sequences</taxon>
        <taxon>metagenomes</taxon>
        <taxon>ecological metagenomes</taxon>
    </lineage>
</organism>
<dbReference type="AlphaFoldDB" id="A0A382Q7E7"/>
<dbReference type="PANTHER" id="PTHR46577">
    <property type="entry name" value="HTH-TYPE TRANSCRIPTIONAL REGULATORY PROTEIN GABR"/>
    <property type="match status" value="1"/>
</dbReference>
<feature type="domain" description="HTH gntR-type" evidence="5">
    <location>
        <begin position="17"/>
        <end position="85"/>
    </location>
</feature>
<dbReference type="CDD" id="cd07377">
    <property type="entry name" value="WHTH_GntR"/>
    <property type="match status" value="1"/>
</dbReference>
<accession>A0A382Q7E7</accession>
<dbReference type="SMART" id="SM00345">
    <property type="entry name" value="HTH_GNTR"/>
    <property type="match status" value="1"/>
</dbReference>
<keyword evidence="3" id="KW-0238">DNA-binding</keyword>
<feature type="non-terminal residue" evidence="6">
    <location>
        <position position="98"/>
    </location>
</feature>
<reference evidence="6" key="1">
    <citation type="submission" date="2018-05" db="EMBL/GenBank/DDBJ databases">
        <authorList>
            <person name="Lanie J.A."/>
            <person name="Ng W.-L."/>
            <person name="Kazmierczak K.M."/>
            <person name="Andrzejewski T.M."/>
            <person name="Davidsen T.M."/>
            <person name="Wayne K.J."/>
            <person name="Tettelin H."/>
            <person name="Glass J.I."/>
            <person name="Rusch D."/>
            <person name="Podicherti R."/>
            <person name="Tsui H.-C.T."/>
            <person name="Winkler M.E."/>
        </authorList>
    </citation>
    <scope>NUCLEOTIDE SEQUENCE</scope>
</reference>
<dbReference type="InterPro" id="IPR000524">
    <property type="entry name" value="Tscrpt_reg_HTH_GntR"/>
</dbReference>
<protein>
    <recommendedName>
        <fullName evidence="5">HTH gntR-type domain-containing protein</fullName>
    </recommendedName>
</protein>
<proteinExistence type="predicted"/>
<evidence type="ECO:0000313" key="6">
    <source>
        <dbReference type="EMBL" id="SVC81504.1"/>
    </source>
</evidence>
<dbReference type="GO" id="GO:0003700">
    <property type="term" value="F:DNA-binding transcription factor activity"/>
    <property type="evidence" value="ECO:0007669"/>
    <property type="project" value="InterPro"/>
</dbReference>
<dbReference type="EMBL" id="UINC01112508">
    <property type="protein sequence ID" value="SVC81504.1"/>
    <property type="molecule type" value="Genomic_DNA"/>
</dbReference>
<dbReference type="InterPro" id="IPR051446">
    <property type="entry name" value="HTH_trans_reg/aminotransferase"/>
</dbReference>
<evidence type="ECO:0000256" key="3">
    <source>
        <dbReference type="ARBA" id="ARBA00023125"/>
    </source>
</evidence>
<dbReference type="Pfam" id="PF00392">
    <property type="entry name" value="GntR"/>
    <property type="match status" value="1"/>
</dbReference>
<evidence type="ECO:0000256" key="1">
    <source>
        <dbReference type="ARBA" id="ARBA00022898"/>
    </source>
</evidence>
<evidence type="ECO:0000256" key="4">
    <source>
        <dbReference type="ARBA" id="ARBA00023163"/>
    </source>
</evidence>
<dbReference type="Gene3D" id="1.10.10.10">
    <property type="entry name" value="Winged helix-like DNA-binding domain superfamily/Winged helix DNA-binding domain"/>
    <property type="match status" value="1"/>
</dbReference>
<dbReference type="GO" id="GO:0003677">
    <property type="term" value="F:DNA binding"/>
    <property type="evidence" value="ECO:0007669"/>
    <property type="project" value="UniProtKB-KW"/>
</dbReference>
<keyword evidence="1" id="KW-0663">Pyridoxal phosphate</keyword>
<sequence length="98" mass="11387">MNEMWNQFFSLRHDKPRTLQLQIRQQLIDAITNGLIGPNESLPSSRNLAESLKVARNTVIAAYKELEFDGYITAQKRRGYFVNDKIYENYSDTKEVSS</sequence>
<dbReference type="InterPro" id="IPR036390">
    <property type="entry name" value="WH_DNA-bd_sf"/>
</dbReference>
<evidence type="ECO:0000256" key="2">
    <source>
        <dbReference type="ARBA" id="ARBA00023015"/>
    </source>
</evidence>
<evidence type="ECO:0000259" key="5">
    <source>
        <dbReference type="PROSITE" id="PS50949"/>
    </source>
</evidence>
<dbReference type="SUPFAM" id="SSF46785">
    <property type="entry name" value="Winged helix' DNA-binding domain"/>
    <property type="match status" value="1"/>
</dbReference>
<dbReference type="PROSITE" id="PS50949">
    <property type="entry name" value="HTH_GNTR"/>
    <property type="match status" value="1"/>
</dbReference>
<name>A0A382Q7E7_9ZZZZ</name>
<dbReference type="PANTHER" id="PTHR46577:SF1">
    <property type="entry name" value="HTH-TYPE TRANSCRIPTIONAL REGULATORY PROTEIN GABR"/>
    <property type="match status" value="1"/>
</dbReference>
<dbReference type="PRINTS" id="PR00035">
    <property type="entry name" value="HTHGNTR"/>
</dbReference>
<keyword evidence="4" id="KW-0804">Transcription</keyword>